<accession>A0A0F9QCG2</accession>
<gene>
    <name evidence="1" type="ORF">LCGC14_1031810</name>
</gene>
<reference evidence="1" key="1">
    <citation type="journal article" date="2015" name="Nature">
        <title>Complex archaea that bridge the gap between prokaryotes and eukaryotes.</title>
        <authorList>
            <person name="Spang A."/>
            <person name="Saw J.H."/>
            <person name="Jorgensen S.L."/>
            <person name="Zaremba-Niedzwiedzka K."/>
            <person name="Martijn J."/>
            <person name="Lind A.E."/>
            <person name="van Eijk R."/>
            <person name="Schleper C."/>
            <person name="Guy L."/>
            <person name="Ettema T.J."/>
        </authorList>
    </citation>
    <scope>NUCLEOTIDE SEQUENCE</scope>
</reference>
<evidence type="ECO:0000313" key="1">
    <source>
        <dbReference type="EMBL" id="KKN10901.1"/>
    </source>
</evidence>
<dbReference type="EMBL" id="LAZR01004193">
    <property type="protein sequence ID" value="KKN10901.1"/>
    <property type="molecule type" value="Genomic_DNA"/>
</dbReference>
<dbReference type="AlphaFoldDB" id="A0A0F9QCG2"/>
<comment type="caution">
    <text evidence="1">The sequence shown here is derived from an EMBL/GenBank/DDBJ whole genome shotgun (WGS) entry which is preliminary data.</text>
</comment>
<sequence>MTEEIKITEEDYKKILDTVLIETVHEIVTFKEYSKDPSLRKAKEKGYIKKSKHEEAVEYYTELMNYREITRVGVTKLKDKYEEALKEKKK</sequence>
<organism evidence="1">
    <name type="scientific">marine sediment metagenome</name>
    <dbReference type="NCBI Taxonomy" id="412755"/>
    <lineage>
        <taxon>unclassified sequences</taxon>
        <taxon>metagenomes</taxon>
        <taxon>ecological metagenomes</taxon>
    </lineage>
</organism>
<name>A0A0F9QCG2_9ZZZZ</name>
<proteinExistence type="predicted"/>
<protein>
    <submittedName>
        <fullName evidence="1">Uncharacterized protein</fullName>
    </submittedName>
</protein>